<evidence type="ECO:0000256" key="1">
    <source>
        <dbReference type="SAM" id="MobiDB-lite"/>
    </source>
</evidence>
<dbReference type="AlphaFoldDB" id="A0A183TRH3"/>
<name>A0A183TRH3_SCHSO</name>
<protein>
    <submittedName>
        <fullName evidence="2">Protein kinase domain-containing protein</fullName>
    </submittedName>
</protein>
<feature type="region of interest" description="Disordered" evidence="1">
    <location>
        <begin position="152"/>
        <end position="171"/>
    </location>
</feature>
<reference evidence="2" key="1">
    <citation type="submission" date="2016-06" db="UniProtKB">
        <authorList>
            <consortium name="WormBaseParasite"/>
        </authorList>
    </citation>
    <scope>IDENTIFICATION</scope>
</reference>
<accession>A0A183TRH3</accession>
<feature type="compositionally biased region" description="Polar residues" evidence="1">
    <location>
        <begin position="154"/>
        <end position="164"/>
    </location>
</feature>
<dbReference type="WBParaSite" id="SSLN_0001979501-mRNA-1">
    <property type="protein sequence ID" value="SSLN_0001979501-mRNA-1"/>
    <property type="gene ID" value="SSLN_0001979501"/>
</dbReference>
<proteinExistence type="predicted"/>
<organism evidence="2">
    <name type="scientific">Schistocephalus solidus</name>
    <name type="common">Tapeworm</name>
    <dbReference type="NCBI Taxonomy" id="70667"/>
    <lineage>
        <taxon>Eukaryota</taxon>
        <taxon>Metazoa</taxon>
        <taxon>Spiralia</taxon>
        <taxon>Lophotrochozoa</taxon>
        <taxon>Platyhelminthes</taxon>
        <taxon>Cestoda</taxon>
        <taxon>Eucestoda</taxon>
        <taxon>Diphyllobothriidea</taxon>
        <taxon>Diphyllobothriidae</taxon>
        <taxon>Schistocephalus</taxon>
    </lineage>
</organism>
<evidence type="ECO:0000313" key="2">
    <source>
        <dbReference type="WBParaSite" id="SSLN_0001979501-mRNA-1"/>
    </source>
</evidence>
<sequence>LELIGNIEDLHHREYVDLEHLEARSGLQKPEDSTVMLTENSAYALKTLQQASVDQQLERRQQEELRKEKTPSSKKLYLREYQICENLRITDLERVAVIGQGGFGRVELSQEDRIWERAQVAGTAIAALGRTAAPGSDPTEWECHNGHIKKEQLQPDSQSASQPLHTKHTLG</sequence>